<dbReference type="EMBL" id="CAMPGE010012578">
    <property type="protein sequence ID" value="CAI2371347.1"/>
    <property type="molecule type" value="Genomic_DNA"/>
</dbReference>
<proteinExistence type="predicted"/>
<accession>A0AAD1UQS3</accession>
<evidence type="ECO:0000313" key="2">
    <source>
        <dbReference type="Proteomes" id="UP001295684"/>
    </source>
</evidence>
<comment type="caution">
    <text evidence="1">The sequence shown here is derived from an EMBL/GenBank/DDBJ whole genome shotgun (WGS) entry which is preliminary data.</text>
</comment>
<protein>
    <submittedName>
        <fullName evidence="1">Uncharacterized protein</fullName>
    </submittedName>
</protein>
<name>A0AAD1UQS3_EUPCR</name>
<sequence>MSWKTVTLAKRSSQSLPSERLGYELLAANPPSVTSYCQSRIFDSAWCIAQRVCRMGPRFTSLKSLHFESKYKKFGTSKESQVTSHSPLKSEIRGLLQRIISQKKEEKIRLRTRYKSLPVKIQEPRLGERTDCYIVTMNDVHTPE</sequence>
<dbReference type="AlphaFoldDB" id="A0AAD1UQS3"/>
<reference evidence="1" key="1">
    <citation type="submission" date="2023-07" db="EMBL/GenBank/DDBJ databases">
        <authorList>
            <consortium name="AG Swart"/>
            <person name="Singh M."/>
            <person name="Singh A."/>
            <person name="Seah K."/>
            <person name="Emmerich C."/>
        </authorList>
    </citation>
    <scope>NUCLEOTIDE SEQUENCE</scope>
    <source>
        <strain evidence="1">DP1</strain>
    </source>
</reference>
<dbReference type="Proteomes" id="UP001295684">
    <property type="component" value="Unassembled WGS sequence"/>
</dbReference>
<organism evidence="1 2">
    <name type="scientific">Euplotes crassus</name>
    <dbReference type="NCBI Taxonomy" id="5936"/>
    <lineage>
        <taxon>Eukaryota</taxon>
        <taxon>Sar</taxon>
        <taxon>Alveolata</taxon>
        <taxon>Ciliophora</taxon>
        <taxon>Intramacronucleata</taxon>
        <taxon>Spirotrichea</taxon>
        <taxon>Hypotrichia</taxon>
        <taxon>Euplotida</taxon>
        <taxon>Euplotidae</taxon>
        <taxon>Moneuplotes</taxon>
    </lineage>
</organism>
<keyword evidence="2" id="KW-1185">Reference proteome</keyword>
<evidence type="ECO:0000313" key="1">
    <source>
        <dbReference type="EMBL" id="CAI2371347.1"/>
    </source>
</evidence>
<gene>
    <name evidence="1" type="ORF">ECRASSUSDP1_LOCUS12668</name>
</gene>